<organism evidence="1 2">
    <name type="scientific">Denitrobaculum tricleocarpae</name>
    <dbReference type="NCBI Taxonomy" id="2591009"/>
    <lineage>
        <taxon>Bacteria</taxon>
        <taxon>Pseudomonadati</taxon>
        <taxon>Pseudomonadota</taxon>
        <taxon>Alphaproteobacteria</taxon>
        <taxon>Rhodospirillales</taxon>
        <taxon>Rhodospirillaceae</taxon>
        <taxon>Denitrobaculum</taxon>
    </lineage>
</organism>
<dbReference type="OrthoDB" id="5525831at2"/>
<dbReference type="InterPro" id="IPR029063">
    <property type="entry name" value="SAM-dependent_MTases_sf"/>
</dbReference>
<gene>
    <name evidence="1" type="ORF">FKG95_13055</name>
</gene>
<dbReference type="Pfam" id="PF06080">
    <property type="entry name" value="DUF938"/>
    <property type="match status" value="1"/>
</dbReference>
<comment type="caution">
    <text evidence="1">The sequence shown here is derived from an EMBL/GenBank/DDBJ whole genome shotgun (WGS) entry which is preliminary data.</text>
</comment>
<dbReference type="Proteomes" id="UP000315252">
    <property type="component" value="Unassembled WGS sequence"/>
</dbReference>
<dbReference type="Gene3D" id="3.40.50.150">
    <property type="entry name" value="Vaccinia Virus protein VP39"/>
    <property type="match status" value="1"/>
</dbReference>
<evidence type="ECO:0000313" key="2">
    <source>
        <dbReference type="Proteomes" id="UP000315252"/>
    </source>
</evidence>
<name>A0A545TR84_9PROT</name>
<protein>
    <submittedName>
        <fullName evidence="1">DUF938 domain-containing protein</fullName>
    </submittedName>
</protein>
<keyword evidence="2" id="KW-1185">Reference proteome</keyword>
<evidence type="ECO:0000313" key="1">
    <source>
        <dbReference type="EMBL" id="TQV79641.1"/>
    </source>
</evidence>
<accession>A0A545TR84</accession>
<dbReference type="PANTHER" id="PTHR20974:SF0">
    <property type="entry name" value="UPF0585 PROTEIN CG18661"/>
    <property type="match status" value="1"/>
</dbReference>
<dbReference type="InterPro" id="IPR010342">
    <property type="entry name" value="DUF938"/>
</dbReference>
<sequence length="209" mass="22934">MTQSDQEPDARRFSPAIQRNREPLLDVLAKVLPQEGRLLEIASGSGEHAVWFAPRFPDLTWQTSDLNPELRQSIASHIAHADLSLPAPLDIDVTRRDWGTEDAPLSKLDAIFCANMIHIAPWAATLGLLDGAARYLKTGGKLCLYGPYKRGGTHTAPSNAAFDQSLRAQNPEWGVRDLEVVTEEAGTRGLAAADIIEMPSNNLTVIFQR</sequence>
<dbReference type="PANTHER" id="PTHR20974">
    <property type="entry name" value="UPF0585 PROTEIN CG18661"/>
    <property type="match status" value="1"/>
</dbReference>
<dbReference type="RefSeq" id="WP_142896821.1">
    <property type="nucleotide sequence ID" value="NZ_ML660055.1"/>
</dbReference>
<dbReference type="SUPFAM" id="SSF53335">
    <property type="entry name" value="S-adenosyl-L-methionine-dependent methyltransferases"/>
    <property type="match status" value="1"/>
</dbReference>
<reference evidence="1 2" key="1">
    <citation type="submission" date="2019-06" db="EMBL/GenBank/DDBJ databases">
        <title>Whole genome sequence for Rhodospirillaceae sp. R148.</title>
        <authorList>
            <person name="Wang G."/>
        </authorList>
    </citation>
    <scope>NUCLEOTIDE SEQUENCE [LARGE SCALE GENOMIC DNA]</scope>
    <source>
        <strain evidence="1 2">R148</strain>
    </source>
</reference>
<proteinExistence type="predicted"/>
<dbReference type="EMBL" id="VHSH01000004">
    <property type="protein sequence ID" value="TQV79641.1"/>
    <property type="molecule type" value="Genomic_DNA"/>
</dbReference>
<dbReference type="AlphaFoldDB" id="A0A545TR84"/>